<dbReference type="InterPro" id="IPR003593">
    <property type="entry name" value="AAA+_ATPase"/>
</dbReference>
<keyword evidence="5" id="KW-1133">Transmembrane helix</keyword>
<dbReference type="SMART" id="SM00382">
    <property type="entry name" value="AAA"/>
    <property type="match status" value="1"/>
</dbReference>
<keyword evidence="2" id="KW-0812">Transmembrane</keyword>
<evidence type="ECO:0000313" key="10">
    <source>
        <dbReference type="EMBL" id="CAE0641898.1"/>
    </source>
</evidence>
<organism evidence="10">
    <name type="scientific">Heterosigma akashiwo</name>
    <name type="common">Chromophytic alga</name>
    <name type="synonym">Heterosigma carterae</name>
    <dbReference type="NCBI Taxonomy" id="2829"/>
    <lineage>
        <taxon>Eukaryota</taxon>
        <taxon>Sar</taxon>
        <taxon>Stramenopiles</taxon>
        <taxon>Ochrophyta</taxon>
        <taxon>Raphidophyceae</taxon>
        <taxon>Chattonellales</taxon>
        <taxon>Chattonellaceae</taxon>
        <taxon>Heterosigma</taxon>
    </lineage>
</organism>
<comment type="subcellular location">
    <subcellularLocation>
        <location evidence="1">Membrane</location>
        <topology evidence="1">Multi-pass membrane protein</topology>
    </subcellularLocation>
</comment>
<evidence type="ECO:0000256" key="1">
    <source>
        <dbReference type="ARBA" id="ARBA00004141"/>
    </source>
</evidence>
<dbReference type="GO" id="GO:0015421">
    <property type="term" value="F:ABC-type oligopeptide transporter activity"/>
    <property type="evidence" value="ECO:0007669"/>
    <property type="project" value="TreeGrafter"/>
</dbReference>
<dbReference type="InterPro" id="IPR027417">
    <property type="entry name" value="P-loop_NTPase"/>
</dbReference>
<feature type="domain" description="ABC transporter" evidence="8">
    <location>
        <begin position="81"/>
        <end position="361"/>
    </location>
</feature>
<dbReference type="SUPFAM" id="SSF90123">
    <property type="entry name" value="ABC transporter transmembrane region"/>
    <property type="match status" value="1"/>
</dbReference>
<evidence type="ECO:0000256" key="4">
    <source>
        <dbReference type="ARBA" id="ARBA00022840"/>
    </source>
</evidence>
<dbReference type="InterPro" id="IPR011527">
    <property type="entry name" value="ABC1_TM_dom"/>
</dbReference>
<dbReference type="PROSITE" id="PS50929">
    <property type="entry name" value="ABC_TM1F"/>
    <property type="match status" value="1"/>
</dbReference>
<evidence type="ECO:0000256" key="7">
    <source>
        <dbReference type="SAM" id="MobiDB-lite"/>
    </source>
</evidence>
<name>A0A7S4DCV9_HETAK</name>
<dbReference type="PANTHER" id="PTHR43394:SF1">
    <property type="entry name" value="ATP-BINDING CASSETTE SUB-FAMILY B MEMBER 10, MITOCHONDRIAL"/>
    <property type="match status" value="1"/>
</dbReference>
<dbReference type="PANTHER" id="PTHR43394">
    <property type="entry name" value="ATP-DEPENDENT PERMEASE MDL1, MITOCHONDRIAL"/>
    <property type="match status" value="1"/>
</dbReference>
<dbReference type="InterPro" id="IPR017871">
    <property type="entry name" value="ABC_transporter-like_CS"/>
</dbReference>
<evidence type="ECO:0000256" key="3">
    <source>
        <dbReference type="ARBA" id="ARBA00022741"/>
    </source>
</evidence>
<dbReference type="AlphaFoldDB" id="A0A7S4DCV9"/>
<dbReference type="EMBL" id="HBIU01046167">
    <property type="protein sequence ID" value="CAE0641898.1"/>
    <property type="molecule type" value="Transcribed_RNA"/>
</dbReference>
<evidence type="ECO:0000256" key="2">
    <source>
        <dbReference type="ARBA" id="ARBA00022692"/>
    </source>
</evidence>
<reference evidence="10" key="1">
    <citation type="submission" date="2021-01" db="EMBL/GenBank/DDBJ databases">
        <authorList>
            <person name="Corre E."/>
            <person name="Pelletier E."/>
            <person name="Niang G."/>
            <person name="Scheremetjew M."/>
            <person name="Finn R."/>
            <person name="Kale V."/>
            <person name="Holt S."/>
            <person name="Cochrane G."/>
            <person name="Meng A."/>
            <person name="Brown T."/>
            <person name="Cohen L."/>
        </authorList>
    </citation>
    <scope>NUCLEOTIDE SEQUENCE</scope>
    <source>
        <strain evidence="10">CCMP3107</strain>
    </source>
</reference>
<dbReference type="GO" id="GO:0005743">
    <property type="term" value="C:mitochondrial inner membrane"/>
    <property type="evidence" value="ECO:0007669"/>
    <property type="project" value="TreeGrafter"/>
</dbReference>
<feature type="region of interest" description="Disordered" evidence="7">
    <location>
        <begin position="363"/>
        <end position="398"/>
    </location>
</feature>
<dbReference type="GO" id="GO:0090374">
    <property type="term" value="P:oligopeptide export from mitochondrion"/>
    <property type="evidence" value="ECO:0007669"/>
    <property type="project" value="TreeGrafter"/>
</dbReference>
<keyword evidence="3" id="KW-0547">Nucleotide-binding</keyword>
<evidence type="ECO:0000256" key="5">
    <source>
        <dbReference type="ARBA" id="ARBA00022989"/>
    </source>
</evidence>
<dbReference type="PROSITE" id="PS50893">
    <property type="entry name" value="ABC_TRANSPORTER_2"/>
    <property type="match status" value="1"/>
</dbReference>
<dbReference type="GO" id="GO:0005524">
    <property type="term" value="F:ATP binding"/>
    <property type="evidence" value="ECO:0007669"/>
    <property type="project" value="UniProtKB-KW"/>
</dbReference>
<dbReference type="InterPro" id="IPR036640">
    <property type="entry name" value="ABC1_TM_sf"/>
</dbReference>
<dbReference type="InterPro" id="IPR039421">
    <property type="entry name" value="Type_1_exporter"/>
</dbReference>
<keyword evidence="4" id="KW-0067">ATP-binding</keyword>
<evidence type="ECO:0008006" key="11">
    <source>
        <dbReference type="Google" id="ProtNLM"/>
    </source>
</evidence>
<evidence type="ECO:0000259" key="8">
    <source>
        <dbReference type="PROSITE" id="PS50893"/>
    </source>
</evidence>
<dbReference type="Gene3D" id="1.20.1560.10">
    <property type="entry name" value="ABC transporter type 1, transmembrane domain"/>
    <property type="match status" value="1"/>
</dbReference>
<dbReference type="Pfam" id="PF00005">
    <property type="entry name" value="ABC_tran"/>
    <property type="match status" value="1"/>
</dbReference>
<protein>
    <recommendedName>
        <fullName evidence="11">ABC transporter domain-containing protein</fullName>
    </recommendedName>
</protein>
<feature type="compositionally biased region" description="Acidic residues" evidence="7">
    <location>
        <begin position="382"/>
        <end position="398"/>
    </location>
</feature>
<dbReference type="GO" id="GO:0016887">
    <property type="term" value="F:ATP hydrolysis activity"/>
    <property type="evidence" value="ECO:0007669"/>
    <property type="project" value="InterPro"/>
</dbReference>
<dbReference type="Gene3D" id="3.40.50.300">
    <property type="entry name" value="P-loop containing nucleotide triphosphate hydrolases"/>
    <property type="match status" value="1"/>
</dbReference>
<dbReference type="SUPFAM" id="SSF52540">
    <property type="entry name" value="P-loop containing nucleoside triphosphate hydrolases"/>
    <property type="match status" value="1"/>
</dbReference>
<proteinExistence type="predicted"/>
<evidence type="ECO:0000256" key="6">
    <source>
        <dbReference type="ARBA" id="ARBA00023136"/>
    </source>
</evidence>
<accession>A0A7S4DCV9</accession>
<sequence>MLTVLWYGGRLVMNNELSYGDLSAFLLYATYIATGLGTLSGLFSEFMSAVGASERVFALMDRAPGVPCEGGIQPSQMLGHITFEDVHFTYPSRPDTPVLNGLNLEIQPNQKVALVGSSGAGKSTVLSLLLRFYEPTSGRILIDGADLRGLDPAWLRSHVAVVQQEPVLFSGTVLDNICYGLAAQRARWLDHGGAGPDFGSTANALGLGGGRGVSVASLGEGEEQEKNAPPDIERIARLANCHDFISEFPDRYATQVGERGVRLSGGQKQRVAVARALALDPALLLLDEATSALDAASEHLVQQAIDRLAARRTVVVIAHRLSTVRDADKIVVLAPGGRVLGEGRHEELLSGCSAYRRLVKRQLQTSSEHQKEKEGEMGGGAADEDSDDAEEEERGIRS</sequence>
<dbReference type="InterPro" id="IPR003439">
    <property type="entry name" value="ABC_transporter-like_ATP-bd"/>
</dbReference>
<gene>
    <name evidence="10" type="ORF">HAKA00212_LOCUS20728</name>
</gene>
<dbReference type="PROSITE" id="PS00211">
    <property type="entry name" value="ABC_TRANSPORTER_1"/>
    <property type="match status" value="1"/>
</dbReference>
<feature type="domain" description="ABC transmembrane type-1" evidence="9">
    <location>
        <begin position="1"/>
        <end position="48"/>
    </location>
</feature>
<keyword evidence="6" id="KW-0472">Membrane</keyword>
<evidence type="ECO:0000259" key="9">
    <source>
        <dbReference type="PROSITE" id="PS50929"/>
    </source>
</evidence>